<evidence type="ECO:0000256" key="3">
    <source>
        <dbReference type="ARBA" id="ARBA00022452"/>
    </source>
</evidence>
<evidence type="ECO:0000256" key="7">
    <source>
        <dbReference type="ARBA" id="ARBA00023237"/>
    </source>
</evidence>
<evidence type="ECO:0000256" key="1">
    <source>
        <dbReference type="ARBA" id="ARBA00004571"/>
    </source>
</evidence>
<dbReference type="PANTHER" id="PTHR35093:SF8">
    <property type="entry name" value="OUTER MEMBRANE PROTEIN NMB0088-RELATED"/>
    <property type="match status" value="1"/>
</dbReference>
<dbReference type="Gene3D" id="2.40.160.60">
    <property type="entry name" value="Outer membrane protein transport protein (OMPP1/FadL/TodX)"/>
    <property type="match status" value="1"/>
</dbReference>
<reference evidence="10" key="1">
    <citation type="submission" date="2017-04" db="EMBL/GenBank/DDBJ databases">
        <title>Function of individual gut microbiota members based on whole genome sequencing of pure cultures obtained from chicken caecum.</title>
        <authorList>
            <person name="Medvecky M."/>
            <person name="Cejkova D."/>
            <person name="Polansky O."/>
            <person name="Karasova D."/>
            <person name="Kubasova T."/>
            <person name="Cizek A."/>
            <person name="Rychlik I."/>
        </authorList>
    </citation>
    <scope>NUCLEOTIDE SEQUENCE [LARGE SCALE GENOMIC DNA]</scope>
    <source>
        <strain evidence="10">An273</strain>
    </source>
</reference>
<keyword evidence="6" id="KW-0472">Membrane</keyword>
<comment type="caution">
    <text evidence="9">The sequence shown here is derived from an EMBL/GenBank/DDBJ whole genome shotgun (WGS) entry which is preliminary data.</text>
</comment>
<keyword evidence="7" id="KW-0998">Cell outer membrane</keyword>
<accession>A0A1Y4DFJ8</accession>
<dbReference type="AlphaFoldDB" id="A0A1Y4DFJ8"/>
<dbReference type="RefSeq" id="WP_087288387.1">
    <property type="nucleotide sequence ID" value="NZ_NFJD01000003.1"/>
</dbReference>
<evidence type="ECO:0000256" key="5">
    <source>
        <dbReference type="ARBA" id="ARBA00022729"/>
    </source>
</evidence>
<evidence type="ECO:0000256" key="2">
    <source>
        <dbReference type="ARBA" id="ARBA00008163"/>
    </source>
</evidence>
<evidence type="ECO:0008006" key="11">
    <source>
        <dbReference type="Google" id="ProtNLM"/>
    </source>
</evidence>
<keyword evidence="10" id="KW-1185">Reference proteome</keyword>
<dbReference type="Pfam" id="PF03349">
    <property type="entry name" value="Toluene_X"/>
    <property type="match status" value="1"/>
</dbReference>
<evidence type="ECO:0000256" key="4">
    <source>
        <dbReference type="ARBA" id="ARBA00022692"/>
    </source>
</evidence>
<comment type="subcellular location">
    <subcellularLocation>
        <location evidence="1">Cell outer membrane</location>
        <topology evidence="1">Multi-pass membrane protein</topology>
    </subcellularLocation>
</comment>
<dbReference type="PANTHER" id="PTHR35093">
    <property type="entry name" value="OUTER MEMBRANE PROTEIN NMB0088-RELATED"/>
    <property type="match status" value="1"/>
</dbReference>
<sequence length="414" mass="45389">MYKKLTAVLLLSVLLADFSHGAGFALYEYSGRATAMGGAVMANKAEPASLATNPALITELEGTQAQVGVTVVTADAKTTVGGDSRTLKHDVWYLPNFYITQKWSDQVSVGLGGFSRYGLGGEYADPVQTWLGSNLAYKVRLETFSFTPTIAVKANDEFSIAMGLEAMIIGFSQSSYFNADPRNPGNFEISGSGVSWGGNFSLVYKPQWAEKWALGAMYRSKVKQNLNGRIDAGDKTFPAINIHSADAEGAISLPDSLSAGISFRPTDAWTLEAGIVGTFWSAYDQILIQYKDSETSPVIRNKKKYNDVYRLNFGTEYMLTPNWAVRAGYVFDKSPINQNEMDTLVPVDDRHIASVGVGYQTEKWSVDFAYAHVFARDLSGHSEQLVNPLTGQPMSMKYTDGKSDMFALTFGYKF</sequence>
<dbReference type="SUPFAM" id="SSF56935">
    <property type="entry name" value="Porins"/>
    <property type="match status" value="1"/>
</dbReference>
<comment type="similarity">
    <text evidence="2">Belongs to the OmpP1/FadL family.</text>
</comment>
<dbReference type="GO" id="GO:0009279">
    <property type="term" value="C:cell outer membrane"/>
    <property type="evidence" value="ECO:0007669"/>
    <property type="project" value="UniProtKB-SubCell"/>
</dbReference>
<gene>
    <name evidence="9" type="ORF">B5F75_04505</name>
</gene>
<dbReference type="EMBL" id="NFJD01000003">
    <property type="protein sequence ID" value="OUO56459.1"/>
    <property type="molecule type" value="Genomic_DNA"/>
</dbReference>
<evidence type="ECO:0000313" key="9">
    <source>
        <dbReference type="EMBL" id="OUO56459.1"/>
    </source>
</evidence>
<keyword evidence="5 8" id="KW-0732">Signal</keyword>
<keyword evidence="4" id="KW-0812">Transmembrane</keyword>
<dbReference type="OrthoDB" id="9809992at2"/>
<evidence type="ECO:0000313" key="10">
    <source>
        <dbReference type="Proteomes" id="UP000196368"/>
    </source>
</evidence>
<protein>
    <recommendedName>
        <fullName evidence="11">Aromatic hydrocarbon degradation protein</fullName>
    </recommendedName>
</protein>
<feature type="signal peptide" evidence="8">
    <location>
        <begin position="1"/>
        <end position="21"/>
    </location>
</feature>
<feature type="chain" id="PRO_5012734560" description="Aromatic hydrocarbon degradation protein" evidence="8">
    <location>
        <begin position="22"/>
        <end position="414"/>
    </location>
</feature>
<proteinExistence type="inferred from homology"/>
<evidence type="ECO:0000256" key="6">
    <source>
        <dbReference type="ARBA" id="ARBA00023136"/>
    </source>
</evidence>
<organism evidence="9 10">
    <name type="scientific">Candidatus Avelusimicrobium gallicola</name>
    <dbReference type="NCBI Taxonomy" id="2562704"/>
    <lineage>
        <taxon>Bacteria</taxon>
        <taxon>Pseudomonadati</taxon>
        <taxon>Elusimicrobiota</taxon>
        <taxon>Elusimicrobia</taxon>
        <taxon>Elusimicrobiales</taxon>
        <taxon>Elusimicrobiaceae</taxon>
        <taxon>Candidatus Avelusimicrobium</taxon>
    </lineage>
</organism>
<name>A0A1Y4DFJ8_9BACT</name>
<dbReference type="Proteomes" id="UP000196368">
    <property type="component" value="Unassembled WGS sequence"/>
</dbReference>
<evidence type="ECO:0000256" key="8">
    <source>
        <dbReference type="SAM" id="SignalP"/>
    </source>
</evidence>
<dbReference type="GO" id="GO:0015483">
    <property type="term" value="F:long-chain fatty acid transporting porin activity"/>
    <property type="evidence" value="ECO:0007669"/>
    <property type="project" value="TreeGrafter"/>
</dbReference>
<keyword evidence="3" id="KW-1134">Transmembrane beta strand</keyword>
<dbReference type="InterPro" id="IPR005017">
    <property type="entry name" value="OMPP1/FadL/TodX"/>
</dbReference>